<sequence length="128" mass="14643">MIVFASFQASLRPAPCLLAVKLTAVVASIQNYIHMITEEAHMAFYHLQICRRHLSLRSMVTLNCLSHYSVRVFLLMMMMPFKPCYFVMLLMSVLSGLCPRCNLLSWYWNSSIALVKLTDSKVLSGLYT</sequence>
<accession>A0A453EXT4</accession>
<keyword evidence="2" id="KW-1185">Reference proteome</keyword>
<dbReference type="Proteomes" id="UP000015105">
    <property type="component" value="Chromosome 3D"/>
</dbReference>
<reference evidence="1" key="4">
    <citation type="submission" date="2019-03" db="UniProtKB">
        <authorList>
            <consortium name="EnsemblPlants"/>
        </authorList>
    </citation>
    <scope>IDENTIFICATION</scope>
</reference>
<organism evidence="1 2">
    <name type="scientific">Aegilops tauschii subsp. strangulata</name>
    <name type="common">Goatgrass</name>
    <dbReference type="NCBI Taxonomy" id="200361"/>
    <lineage>
        <taxon>Eukaryota</taxon>
        <taxon>Viridiplantae</taxon>
        <taxon>Streptophyta</taxon>
        <taxon>Embryophyta</taxon>
        <taxon>Tracheophyta</taxon>
        <taxon>Spermatophyta</taxon>
        <taxon>Magnoliopsida</taxon>
        <taxon>Liliopsida</taxon>
        <taxon>Poales</taxon>
        <taxon>Poaceae</taxon>
        <taxon>BOP clade</taxon>
        <taxon>Pooideae</taxon>
        <taxon>Triticodae</taxon>
        <taxon>Triticeae</taxon>
        <taxon>Triticinae</taxon>
        <taxon>Aegilops</taxon>
    </lineage>
</organism>
<reference evidence="1" key="5">
    <citation type="journal article" date="2021" name="G3 (Bethesda)">
        <title>Aegilops tauschii genome assembly Aet v5.0 features greater sequence contiguity and improved annotation.</title>
        <authorList>
            <person name="Wang L."/>
            <person name="Zhu T."/>
            <person name="Rodriguez J.C."/>
            <person name="Deal K.R."/>
            <person name="Dubcovsky J."/>
            <person name="McGuire P.E."/>
            <person name="Lux T."/>
            <person name="Spannagl M."/>
            <person name="Mayer K.F.X."/>
            <person name="Baldrich P."/>
            <person name="Meyers B.C."/>
            <person name="Huo N."/>
            <person name="Gu Y.Q."/>
            <person name="Zhou H."/>
            <person name="Devos K.M."/>
            <person name="Bennetzen J.L."/>
            <person name="Unver T."/>
            <person name="Budak H."/>
            <person name="Gulick P.J."/>
            <person name="Galiba G."/>
            <person name="Kalapos B."/>
            <person name="Nelson D.R."/>
            <person name="Li P."/>
            <person name="You F.M."/>
            <person name="Luo M.C."/>
            <person name="Dvorak J."/>
        </authorList>
    </citation>
    <scope>NUCLEOTIDE SEQUENCE [LARGE SCALE GENOMIC DNA]</scope>
    <source>
        <strain evidence="1">cv. AL8/78</strain>
    </source>
</reference>
<reference evidence="2" key="1">
    <citation type="journal article" date="2014" name="Science">
        <title>Ancient hybridizations among the ancestral genomes of bread wheat.</title>
        <authorList>
            <consortium name="International Wheat Genome Sequencing Consortium,"/>
            <person name="Marcussen T."/>
            <person name="Sandve S.R."/>
            <person name="Heier L."/>
            <person name="Spannagl M."/>
            <person name="Pfeifer M."/>
            <person name="Jakobsen K.S."/>
            <person name="Wulff B.B."/>
            <person name="Steuernagel B."/>
            <person name="Mayer K.F."/>
            <person name="Olsen O.A."/>
        </authorList>
    </citation>
    <scope>NUCLEOTIDE SEQUENCE [LARGE SCALE GENOMIC DNA]</scope>
    <source>
        <strain evidence="2">cv. AL8/78</strain>
    </source>
</reference>
<dbReference type="AlphaFoldDB" id="A0A453EXT4"/>
<reference evidence="1" key="3">
    <citation type="journal article" date="2017" name="Nature">
        <title>Genome sequence of the progenitor of the wheat D genome Aegilops tauschii.</title>
        <authorList>
            <person name="Luo M.C."/>
            <person name="Gu Y.Q."/>
            <person name="Puiu D."/>
            <person name="Wang H."/>
            <person name="Twardziok S.O."/>
            <person name="Deal K.R."/>
            <person name="Huo N."/>
            <person name="Zhu T."/>
            <person name="Wang L."/>
            <person name="Wang Y."/>
            <person name="McGuire P.E."/>
            <person name="Liu S."/>
            <person name="Long H."/>
            <person name="Ramasamy R.K."/>
            <person name="Rodriguez J.C."/>
            <person name="Van S.L."/>
            <person name="Yuan L."/>
            <person name="Wang Z."/>
            <person name="Xia Z."/>
            <person name="Xiao L."/>
            <person name="Anderson O.D."/>
            <person name="Ouyang S."/>
            <person name="Liang Y."/>
            <person name="Zimin A.V."/>
            <person name="Pertea G."/>
            <person name="Qi P."/>
            <person name="Bennetzen J.L."/>
            <person name="Dai X."/>
            <person name="Dawson M.W."/>
            <person name="Muller H.G."/>
            <person name="Kugler K."/>
            <person name="Rivarola-Duarte L."/>
            <person name="Spannagl M."/>
            <person name="Mayer K.F.X."/>
            <person name="Lu F.H."/>
            <person name="Bevan M.W."/>
            <person name="Leroy P."/>
            <person name="Li P."/>
            <person name="You F.M."/>
            <person name="Sun Q."/>
            <person name="Liu Z."/>
            <person name="Lyons E."/>
            <person name="Wicker T."/>
            <person name="Salzberg S.L."/>
            <person name="Devos K.M."/>
            <person name="Dvorak J."/>
        </authorList>
    </citation>
    <scope>NUCLEOTIDE SEQUENCE [LARGE SCALE GENOMIC DNA]</scope>
    <source>
        <strain evidence="1">cv. AL8/78</strain>
    </source>
</reference>
<dbReference type="EnsemblPlants" id="AET3Gv20509100.20">
    <property type="protein sequence ID" value="AET3Gv20509100.20"/>
    <property type="gene ID" value="AET3Gv20509100"/>
</dbReference>
<evidence type="ECO:0000313" key="1">
    <source>
        <dbReference type="EnsemblPlants" id="AET3Gv20509100.20"/>
    </source>
</evidence>
<proteinExistence type="predicted"/>
<name>A0A453EXT4_AEGTS</name>
<evidence type="ECO:0000313" key="2">
    <source>
        <dbReference type="Proteomes" id="UP000015105"/>
    </source>
</evidence>
<reference evidence="2" key="2">
    <citation type="journal article" date="2017" name="Nat. Plants">
        <title>The Aegilops tauschii genome reveals multiple impacts of transposons.</title>
        <authorList>
            <person name="Zhao G."/>
            <person name="Zou C."/>
            <person name="Li K."/>
            <person name="Wang K."/>
            <person name="Li T."/>
            <person name="Gao L."/>
            <person name="Zhang X."/>
            <person name="Wang H."/>
            <person name="Yang Z."/>
            <person name="Liu X."/>
            <person name="Jiang W."/>
            <person name="Mao L."/>
            <person name="Kong X."/>
            <person name="Jiao Y."/>
            <person name="Jia J."/>
        </authorList>
    </citation>
    <scope>NUCLEOTIDE SEQUENCE [LARGE SCALE GENOMIC DNA]</scope>
    <source>
        <strain evidence="2">cv. AL8/78</strain>
    </source>
</reference>
<dbReference type="Gramene" id="AET3Gv20509100.20">
    <property type="protein sequence ID" value="AET3Gv20509100.20"/>
    <property type="gene ID" value="AET3Gv20509100"/>
</dbReference>
<protein>
    <submittedName>
        <fullName evidence="1">Uncharacterized protein</fullName>
    </submittedName>
</protein>